<dbReference type="Gene3D" id="3.40.50.720">
    <property type="entry name" value="NAD(P)-binding Rossmann-like Domain"/>
    <property type="match status" value="1"/>
</dbReference>
<protein>
    <recommendedName>
        <fullName evidence="3">NAD-dependent epimerase/dehydratase domain-containing protein</fullName>
    </recommendedName>
</protein>
<organism evidence="4 5">
    <name type="scientific">Clathrus columnatus</name>
    <dbReference type="NCBI Taxonomy" id="1419009"/>
    <lineage>
        <taxon>Eukaryota</taxon>
        <taxon>Fungi</taxon>
        <taxon>Dikarya</taxon>
        <taxon>Basidiomycota</taxon>
        <taxon>Agaricomycotina</taxon>
        <taxon>Agaricomycetes</taxon>
        <taxon>Phallomycetidae</taxon>
        <taxon>Phallales</taxon>
        <taxon>Clathraceae</taxon>
        <taxon>Clathrus</taxon>
    </lineage>
</organism>
<sequence>MPSVTSGKVLITGANGFISRWIIKTFLDAGFTVRGTVRSTSKGEALKELFKTEKFEYVIVEDISNLVSETNLYLTFTLLLLNRAQDSFDQYLKDVDVVIHAAFLMLDPTIDPQADPDVFIKPAVDGTVKVLESILRAGHVMDTVKRVVILSSLATIADSSQNPEAVVYDEEHWASLPLKVVQEEGKAADNLMKYAASKILAERAAWDLYDLVKHTAKWDLVTLNPVYPILEPFPTTDLSKLSGSNLYLWSIIHGEPTSHDCSIYFLAWVDVRDVAEASLKAVTVEEAANNRFIILSDHFIIQELLDAIHTDDPNGEFDSLGKGTPRSGRDENPFSVVYSNKKSQEILGIKYRTIRDSAKDLARTVVSRV</sequence>
<gene>
    <name evidence="4" type="ORF">Clacol_003127</name>
</gene>
<evidence type="ECO:0000259" key="3">
    <source>
        <dbReference type="Pfam" id="PF01370"/>
    </source>
</evidence>
<dbReference type="InterPro" id="IPR001509">
    <property type="entry name" value="Epimerase_deHydtase"/>
</dbReference>
<keyword evidence="1" id="KW-0560">Oxidoreductase</keyword>
<evidence type="ECO:0000313" key="5">
    <source>
        <dbReference type="Proteomes" id="UP001050691"/>
    </source>
</evidence>
<dbReference type="InterPro" id="IPR036291">
    <property type="entry name" value="NAD(P)-bd_dom_sf"/>
</dbReference>
<dbReference type="Pfam" id="PF01370">
    <property type="entry name" value="Epimerase"/>
    <property type="match status" value="1"/>
</dbReference>
<dbReference type="EMBL" id="BPWL01000003">
    <property type="protein sequence ID" value="GJJ08907.1"/>
    <property type="molecule type" value="Genomic_DNA"/>
</dbReference>
<evidence type="ECO:0000256" key="1">
    <source>
        <dbReference type="ARBA" id="ARBA00023002"/>
    </source>
</evidence>
<reference evidence="4" key="1">
    <citation type="submission" date="2021-10" db="EMBL/GenBank/DDBJ databases">
        <title>De novo Genome Assembly of Clathrus columnatus (Basidiomycota, Fungi) Using Illumina and Nanopore Sequence Data.</title>
        <authorList>
            <person name="Ogiso-Tanaka E."/>
            <person name="Itagaki H."/>
            <person name="Hosoya T."/>
            <person name="Hosaka K."/>
        </authorList>
    </citation>
    <scope>NUCLEOTIDE SEQUENCE</scope>
    <source>
        <strain evidence="4">MO-923</strain>
    </source>
</reference>
<dbReference type="PANTHER" id="PTHR10366:SF564">
    <property type="entry name" value="STEROL-4-ALPHA-CARBOXYLATE 3-DEHYDROGENASE, DECARBOXYLATING"/>
    <property type="match status" value="1"/>
</dbReference>
<keyword evidence="5" id="KW-1185">Reference proteome</keyword>
<dbReference type="GO" id="GO:0016616">
    <property type="term" value="F:oxidoreductase activity, acting on the CH-OH group of donors, NAD or NADP as acceptor"/>
    <property type="evidence" value="ECO:0007669"/>
    <property type="project" value="TreeGrafter"/>
</dbReference>
<evidence type="ECO:0000313" key="4">
    <source>
        <dbReference type="EMBL" id="GJJ08907.1"/>
    </source>
</evidence>
<feature type="domain" description="NAD-dependent epimerase/dehydratase" evidence="3">
    <location>
        <begin position="9"/>
        <end position="206"/>
    </location>
</feature>
<evidence type="ECO:0000256" key="2">
    <source>
        <dbReference type="ARBA" id="ARBA00023445"/>
    </source>
</evidence>
<dbReference type="Proteomes" id="UP001050691">
    <property type="component" value="Unassembled WGS sequence"/>
</dbReference>
<dbReference type="InterPro" id="IPR050425">
    <property type="entry name" value="NAD(P)_dehydrat-like"/>
</dbReference>
<dbReference type="SUPFAM" id="SSF51735">
    <property type="entry name" value="NAD(P)-binding Rossmann-fold domains"/>
    <property type="match status" value="1"/>
</dbReference>
<dbReference type="PANTHER" id="PTHR10366">
    <property type="entry name" value="NAD DEPENDENT EPIMERASE/DEHYDRATASE"/>
    <property type="match status" value="1"/>
</dbReference>
<comment type="caution">
    <text evidence="4">The sequence shown here is derived from an EMBL/GenBank/DDBJ whole genome shotgun (WGS) entry which is preliminary data.</text>
</comment>
<name>A0AAV5A5Y5_9AGAM</name>
<accession>A0AAV5A5Y5</accession>
<comment type="similarity">
    <text evidence="2">Belongs to the NAD(P)-dependent epimerase/dehydratase family. Dihydroflavonol-4-reductase subfamily.</text>
</comment>
<dbReference type="AlphaFoldDB" id="A0AAV5A5Y5"/>
<proteinExistence type="inferred from homology"/>